<evidence type="ECO:0000256" key="1">
    <source>
        <dbReference type="ARBA" id="ARBA00004496"/>
    </source>
</evidence>
<dbReference type="InterPro" id="IPR013535">
    <property type="entry name" value="PUL_dom"/>
</dbReference>
<dbReference type="SUPFAM" id="SSF50978">
    <property type="entry name" value="WD40 repeat-like"/>
    <property type="match status" value="1"/>
</dbReference>
<keyword evidence="2" id="KW-0963">Cytoplasm</keyword>
<evidence type="ECO:0000256" key="4">
    <source>
        <dbReference type="ARBA" id="ARBA00022737"/>
    </source>
</evidence>
<protein>
    <submittedName>
        <fullName evidence="8">PFU-domain-containing protein</fullName>
    </submittedName>
</protein>
<dbReference type="EMBL" id="ML121542">
    <property type="protein sequence ID" value="RPB24346.1"/>
    <property type="molecule type" value="Genomic_DNA"/>
</dbReference>
<dbReference type="AlphaFoldDB" id="A0A3N4LNG3"/>
<dbReference type="CDD" id="cd00200">
    <property type="entry name" value="WD40"/>
    <property type="match status" value="1"/>
</dbReference>
<evidence type="ECO:0000313" key="8">
    <source>
        <dbReference type="EMBL" id="RPB24346.1"/>
    </source>
</evidence>
<dbReference type="GO" id="GO:0005737">
    <property type="term" value="C:cytoplasm"/>
    <property type="evidence" value="ECO:0007669"/>
    <property type="project" value="UniProtKB-SubCell"/>
</dbReference>
<dbReference type="SMART" id="SM00320">
    <property type="entry name" value="WD40"/>
    <property type="match status" value="6"/>
</dbReference>
<keyword evidence="9" id="KW-1185">Reference proteome</keyword>
<evidence type="ECO:0000259" key="7">
    <source>
        <dbReference type="PROSITE" id="PS51396"/>
    </source>
</evidence>
<dbReference type="InterPro" id="IPR016024">
    <property type="entry name" value="ARM-type_fold"/>
</dbReference>
<feature type="domain" description="PFU" evidence="6">
    <location>
        <begin position="380"/>
        <end position="475"/>
    </location>
</feature>
<dbReference type="GO" id="GO:0005634">
    <property type="term" value="C:nucleus"/>
    <property type="evidence" value="ECO:0007669"/>
    <property type="project" value="TreeGrafter"/>
</dbReference>
<evidence type="ECO:0000256" key="5">
    <source>
        <dbReference type="PROSITE-ProRule" id="PRU00221"/>
    </source>
</evidence>
<organism evidence="8 9">
    <name type="scientific">Terfezia boudieri ATCC MYA-4762</name>
    <dbReference type="NCBI Taxonomy" id="1051890"/>
    <lineage>
        <taxon>Eukaryota</taxon>
        <taxon>Fungi</taxon>
        <taxon>Dikarya</taxon>
        <taxon>Ascomycota</taxon>
        <taxon>Pezizomycotina</taxon>
        <taxon>Pezizomycetes</taxon>
        <taxon>Pezizales</taxon>
        <taxon>Pezizaceae</taxon>
        <taxon>Terfezia</taxon>
    </lineage>
</organism>
<evidence type="ECO:0000259" key="6">
    <source>
        <dbReference type="PROSITE" id="PS51394"/>
    </source>
</evidence>
<dbReference type="InterPro" id="IPR001680">
    <property type="entry name" value="WD40_rpt"/>
</dbReference>
<feature type="repeat" description="WD" evidence="5">
    <location>
        <begin position="243"/>
        <end position="273"/>
    </location>
</feature>
<sequence length="778" mass="84485">MANSEVFKLSATLKGHEDDVRSVLFPKPGLIVSSSRDCSVRLWARDEQSNTFTQSINSAGGGFINSLAWIPPSPEHLKGLVISGGHETIIEVREPLGVAKQDADYILLGHSHNVCALDVYDNTIISGSWDCKARVWSRSNWETVHILEGHTASVWAVLALDGNVILTGISPLYDFINIMPIMSVGSADKTIRMWKNGRLVKVLNGHTDCVRGLCRIPGGGFASCGNDATIRIWSSDGYQLQELHGHTNFIYSIAALPNGDLVSAGEDRTMRIWRNGECIQTIPHPAISVWAVAVCPETGDIVSGASDRIARVFSRNPQRWADDLTMKEFEGAVAASSIPANQVGDINKENLPGPEALQKPGTKDGQVKMVRNGDVVEAHIWSTATASWASVGTVVDAVGSSRKKEYEGKEYDYVFDVDIQEGAPPLKLPYNVNQNPYEAATKFLERNELSMAYLDTVANFIVKNSSGATIGQQQAPTPAARDPYGTESRYRPGETQAPVPMTNFLPHKSFLRITEANLSLIKKKLTELNEKLLQEGDKGMCLNPEEIKGLDALIQALEAKKGPAAISKTTLIAMPTLVRIITSWDATQRLPALDLLRLATAASPIPTAYEHYGDASQTLIEILASAGVFEKSQPNNAMLGTRAFVNIFDSSKAREYAETYYMRIFQLASSAAEGTSNKNLKVAVATLALNYAVLFASKQSVDQAKSLLPYLTGTLASESDSETLFRAMVAIGTLLSMGGEVKTTAVRTHLVRRAVDSAVGRVREPRIENIGAEIAALI</sequence>
<dbReference type="PROSITE" id="PS51394">
    <property type="entry name" value="PFU"/>
    <property type="match status" value="1"/>
</dbReference>
<dbReference type="SUPFAM" id="SSF48371">
    <property type="entry name" value="ARM repeat"/>
    <property type="match status" value="1"/>
</dbReference>
<dbReference type="InterPro" id="IPR011989">
    <property type="entry name" value="ARM-like"/>
</dbReference>
<dbReference type="GO" id="GO:0010992">
    <property type="term" value="P:ubiquitin recycling"/>
    <property type="evidence" value="ECO:0007669"/>
    <property type="project" value="TreeGrafter"/>
</dbReference>
<dbReference type="Pfam" id="PF08324">
    <property type="entry name" value="PUL"/>
    <property type="match status" value="1"/>
</dbReference>
<evidence type="ECO:0000256" key="3">
    <source>
        <dbReference type="ARBA" id="ARBA00022574"/>
    </source>
</evidence>
<name>A0A3N4LNG3_9PEZI</name>
<dbReference type="InParanoid" id="A0A3N4LNG3"/>
<reference evidence="8 9" key="1">
    <citation type="journal article" date="2018" name="Nat. Ecol. Evol.">
        <title>Pezizomycetes genomes reveal the molecular basis of ectomycorrhizal truffle lifestyle.</title>
        <authorList>
            <person name="Murat C."/>
            <person name="Payen T."/>
            <person name="Noel B."/>
            <person name="Kuo A."/>
            <person name="Morin E."/>
            <person name="Chen J."/>
            <person name="Kohler A."/>
            <person name="Krizsan K."/>
            <person name="Balestrini R."/>
            <person name="Da Silva C."/>
            <person name="Montanini B."/>
            <person name="Hainaut M."/>
            <person name="Levati E."/>
            <person name="Barry K.W."/>
            <person name="Belfiori B."/>
            <person name="Cichocki N."/>
            <person name="Clum A."/>
            <person name="Dockter R.B."/>
            <person name="Fauchery L."/>
            <person name="Guy J."/>
            <person name="Iotti M."/>
            <person name="Le Tacon F."/>
            <person name="Lindquist E.A."/>
            <person name="Lipzen A."/>
            <person name="Malagnac F."/>
            <person name="Mello A."/>
            <person name="Molinier V."/>
            <person name="Miyauchi S."/>
            <person name="Poulain J."/>
            <person name="Riccioni C."/>
            <person name="Rubini A."/>
            <person name="Sitrit Y."/>
            <person name="Splivallo R."/>
            <person name="Traeger S."/>
            <person name="Wang M."/>
            <person name="Zifcakova L."/>
            <person name="Wipf D."/>
            <person name="Zambonelli A."/>
            <person name="Paolocci F."/>
            <person name="Nowrousian M."/>
            <person name="Ottonello S."/>
            <person name="Baldrian P."/>
            <person name="Spatafora J.W."/>
            <person name="Henrissat B."/>
            <person name="Nagy L.G."/>
            <person name="Aury J.M."/>
            <person name="Wincker P."/>
            <person name="Grigoriev I.V."/>
            <person name="Bonfante P."/>
            <person name="Martin F.M."/>
        </authorList>
    </citation>
    <scope>NUCLEOTIDE SEQUENCE [LARGE SCALE GENOMIC DNA]</scope>
    <source>
        <strain evidence="8 9">ATCC MYA-4762</strain>
    </source>
</reference>
<dbReference type="FunCoup" id="A0A3N4LNG3">
    <property type="interactions" value="1413"/>
</dbReference>
<keyword evidence="4" id="KW-0677">Repeat</keyword>
<accession>A0A3N4LNG3</accession>
<gene>
    <name evidence="8" type="ORF">L211DRAFT_861937</name>
</gene>
<dbReference type="InterPro" id="IPR038122">
    <property type="entry name" value="PFU_sf"/>
</dbReference>
<dbReference type="InterPro" id="IPR036322">
    <property type="entry name" value="WD40_repeat_dom_sf"/>
</dbReference>
<feature type="repeat" description="WD" evidence="5">
    <location>
        <begin position="107"/>
        <end position="146"/>
    </location>
</feature>
<dbReference type="Gene3D" id="3.10.20.870">
    <property type="entry name" value="PFU (PLAA family ubiquitin binding), C-terminal domain"/>
    <property type="match status" value="1"/>
</dbReference>
<dbReference type="GO" id="GO:0043130">
    <property type="term" value="F:ubiquitin binding"/>
    <property type="evidence" value="ECO:0007669"/>
    <property type="project" value="TreeGrafter"/>
</dbReference>
<dbReference type="STRING" id="1051890.A0A3N4LNG3"/>
<dbReference type="PROSITE" id="PS50294">
    <property type="entry name" value="WD_REPEATS_REGION"/>
    <property type="match status" value="2"/>
</dbReference>
<dbReference type="PANTHER" id="PTHR19849">
    <property type="entry name" value="PHOSPHOLIPASE A-2-ACTIVATING PROTEIN"/>
    <property type="match status" value="1"/>
</dbReference>
<dbReference type="Pfam" id="PF00400">
    <property type="entry name" value="WD40"/>
    <property type="match status" value="6"/>
</dbReference>
<evidence type="ECO:0000256" key="2">
    <source>
        <dbReference type="ARBA" id="ARBA00022490"/>
    </source>
</evidence>
<feature type="repeat" description="WD" evidence="5">
    <location>
        <begin position="13"/>
        <end position="53"/>
    </location>
</feature>
<dbReference type="PROSITE" id="PS51396">
    <property type="entry name" value="PUL"/>
    <property type="match status" value="1"/>
</dbReference>
<dbReference type="InterPro" id="IPR015943">
    <property type="entry name" value="WD40/YVTN_repeat-like_dom_sf"/>
</dbReference>
<dbReference type="Pfam" id="PF09070">
    <property type="entry name" value="PFU"/>
    <property type="match status" value="1"/>
</dbReference>
<keyword evidence="3 5" id="KW-0853">WD repeat</keyword>
<dbReference type="PANTHER" id="PTHR19849:SF0">
    <property type="entry name" value="PHOSPHOLIPASE A-2-ACTIVATING PROTEIN"/>
    <property type="match status" value="1"/>
</dbReference>
<dbReference type="PROSITE" id="PS50082">
    <property type="entry name" value="WD_REPEATS_2"/>
    <property type="match status" value="3"/>
</dbReference>
<dbReference type="GO" id="GO:0043161">
    <property type="term" value="P:proteasome-mediated ubiquitin-dependent protein catabolic process"/>
    <property type="evidence" value="ECO:0007669"/>
    <property type="project" value="TreeGrafter"/>
</dbReference>
<dbReference type="Gene3D" id="1.25.10.10">
    <property type="entry name" value="Leucine-rich Repeat Variant"/>
    <property type="match status" value="1"/>
</dbReference>
<evidence type="ECO:0000313" key="9">
    <source>
        <dbReference type="Proteomes" id="UP000267821"/>
    </source>
</evidence>
<proteinExistence type="predicted"/>
<comment type="subcellular location">
    <subcellularLocation>
        <location evidence="1">Cytoplasm</location>
    </subcellularLocation>
</comment>
<dbReference type="OrthoDB" id="10265988at2759"/>
<feature type="domain" description="PUL" evidence="7">
    <location>
        <begin position="503"/>
        <end position="777"/>
    </location>
</feature>
<dbReference type="Gene3D" id="2.130.10.10">
    <property type="entry name" value="YVTN repeat-like/Quinoprotein amine dehydrogenase"/>
    <property type="match status" value="1"/>
</dbReference>
<dbReference type="InterPro" id="IPR015155">
    <property type="entry name" value="PFU"/>
</dbReference>
<dbReference type="Proteomes" id="UP000267821">
    <property type="component" value="Unassembled WGS sequence"/>
</dbReference>